<dbReference type="AlphaFoldDB" id="A0A7M7LLN9"/>
<dbReference type="InterPro" id="IPR027806">
    <property type="entry name" value="HARBI1_dom"/>
</dbReference>
<dbReference type="OrthoDB" id="2415966at2759"/>
<dbReference type="Proteomes" id="UP000007110">
    <property type="component" value="Unassembled WGS sequence"/>
</dbReference>
<evidence type="ECO:0000313" key="4">
    <source>
        <dbReference type="EnsemblMetazoa" id="XP_003730494"/>
    </source>
</evidence>
<dbReference type="RefSeq" id="XP_003730494.2">
    <property type="nucleotide sequence ID" value="XM_003730446.3"/>
</dbReference>
<evidence type="ECO:0000259" key="3">
    <source>
        <dbReference type="Pfam" id="PF13359"/>
    </source>
</evidence>
<dbReference type="OMA" id="HCQARNT"/>
<sequence>MTPVINHDTQEHRAYNSAHVRTRVKIEMVNGQLKNKFQCLIGRGLNLIPSRACDVIVACCVLFNLHKLYNEPEDEDNAAQ</sequence>
<reference evidence="4" key="2">
    <citation type="submission" date="2021-01" db="UniProtKB">
        <authorList>
            <consortium name="EnsemblMetazoa"/>
        </authorList>
    </citation>
    <scope>IDENTIFICATION</scope>
</reference>
<dbReference type="GO" id="GO:0046872">
    <property type="term" value="F:metal ion binding"/>
    <property type="evidence" value="ECO:0007669"/>
    <property type="project" value="UniProtKB-KW"/>
</dbReference>
<dbReference type="Pfam" id="PF13359">
    <property type="entry name" value="DDE_Tnp_4"/>
    <property type="match status" value="1"/>
</dbReference>
<reference evidence="5" key="1">
    <citation type="submission" date="2015-02" db="EMBL/GenBank/DDBJ databases">
        <title>Genome sequencing for Strongylocentrotus purpuratus.</title>
        <authorList>
            <person name="Murali S."/>
            <person name="Liu Y."/>
            <person name="Vee V."/>
            <person name="English A."/>
            <person name="Wang M."/>
            <person name="Skinner E."/>
            <person name="Han Y."/>
            <person name="Muzny D.M."/>
            <person name="Worley K.C."/>
            <person name="Gibbs R.A."/>
        </authorList>
    </citation>
    <scope>NUCLEOTIDE SEQUENCE</scope>
</reference>
<dbReference type="KEGG" id="spu:100893327"/>
<organism evidence="4 5">
    <name type="scientific">Strongylocentrotus purpuratus</name>
    <name type="common">Purple sea urchin</name>
    <dbReference type="NCBI Taxonomy" id="7668"/>
    <lineage>
        <taxon>Eukaryota</taxon>
        <taxon>Metazoa</taxon>
        <taxon>Echinodermata</taxon>
        <taxon>Eleutherozoa</taxon>
        <taxon>Echinozoa</taxon>
        <taxon>Echinoidea</taxon>
        <taxon>Euechinoidea</taxon>
        <taxon>Echinacea</taxon>
        <taxon>Camarodonta</taxon>
        <taxon>Echinidea</taxon>
        <taxon>Strongylocentrotidae</taxon>
        <taxon>Strongylocentrotus</taxon>
    </lineage>
</organism>
<feature type="domain" description="DDE Tnp4" evidence="3">
    <location>
        <begin position="9"/>
        <end position="64"/>
    </location>
</feature>
<keyword evidence="2" id="KW-0479">Metal-binding</keyword>
<keyword evidence="5" id="KW-1185">Reference proteome</keyword>
<comment type="cofactor">
    <cofactor evidence="1">
        <name>a divalent metal cation</name>
        <dbReference type="ChEBI" id="CHEBI:60240"/>
    </cofactor>
</comment>
<dbReference type="EnsemblMetazoa" id="XM_003730446">
    <property type="protein sequence ID" value="XP_003730494"/>
    <property type="gene ID" value="LOC100893327"/>
</dbReference>
<dbReference type="InParanoid" id="A0A7M7LLN9"/>
<protein>
    <recommendedName>
        <fullName evidence="3">DDE Tnp4 domain-containing protein</fullName>
    </recommendedName>
</protein>
<accession>A0A7M7LLN9</accession>
<evidence type="ECO:0000256" key="1">
    <source>
        <dbReference type="ARBA" id="ARBA00001968"/>
    </source>
</evidence>
<evidence type="ECO:0000256" key="2">
    <source>
        <dbReference type="ARBA" id="ARBA00022723"/>
    </source>
</evidence>
<dbReference type="GeneID" id="100893327"/>
<evidence type="ECO:0000313" key="5">
    <source>
        <dbReference type="Proteomes" id="UP000007110"/>
    </source>
</evidence>
<name>A0A7M7LLN9_STRPU</name>
<proteinExistence type="predicted"/>